<dbReference type="GO" id="GO:0031146">
    <property type="term" value="P:SCF-dependent proteasomal ubiquitin-dependent protein catabolic process"/>
    <property type="evidence" value="ECO:0007669"/>
    <property type="project" value="TreeGrafter"/>
</dbReference>
<name>A0A9Q0J5L0_9ROSI</name>
<protein>
    <recommendedName>
        <fullName evidence="1">F-box/LRR-repeat protein 15-like leucin rich repeat domain-containing protein</fullName>
    </recommendedName>
</protein>
<comment type="caution">
    <text evidence="2">The sequence shown here is derived from an EMBL/GenBank/DDBJ whole genome shotgun (WGS) entry which is preliminary data.</text>
</comment>
<evidence type="ECO:0000313" key="3">
    <source>
        <dbReference type="Proteomes" id="UP001141552"/>
    </source>
</evidence>
<dbReference type="AlphaFoldDB" id="A0A9Q0J5L0"/>
<organism evidence="2 3">
    <name type="scientific">Turnera subulata</name>
    <dbReference type="NCBI Taxonomy" id="218843"/>
    <lineage>
        <taxon>Eukaryota</taxon>
        <taxon>Viridiplantae</taxon>
        <taxon>Streptophyta</taxon>
        <taxon>Embryophyta</taxon>
        <taxon>Tracheophyta</taxon>
        <taxon>Spermatophyta</taxon>
        <taxon>Magnoliopsida</taxon>
        <taxon>eudicotyledons</taxon>
        <taxon>Gunneridae</taxon>
        <taxon>Pentapetalae</taxon>
        <taxon>rosids</taxon>
        <taxon>fabids</taxon>
        <taxon>Malpighiales</taxon>
        <taxon>Passifloraceae</taxon>
        <taxon>Turnera</taxon>
    </lineage>
</organism>
<sequence>MGRLPSNLIAAEILRSLELETVCTVACVSPSLRFAVDSLVFPSLSSLDLSSFSLDPHTLHHILSRCSSTSSLEHLSLNCQRLRDSSLAPLLPPRITHLYLSRCSSLSPPFLFSIGQNCPSLKVLELELPPSLSYSGNLTWMLGTLQSLECLSIRVKGGEIEDARFLFCIEGFLPPSLKTLKLKPVLQEQAFNLATWGSFRCRADEFGPSASPSPPLRMLQCLSLVLDVISDGLLFAIATSLPLLIDLHLEDRPTDEPSAFFDLTNPGLQNLGYCHHLEALSLVRSRKHYQGSFRRVNDLGFFLLSETCRNLQSLTLSGFSKVSDAGFASLLHSCQRLSKFEFRNAMTLSDLAFQSGTSSVLVEVRLLSCTLITSETVNQLAYCQSLEVLDLCGCKSVADSCLGYVSCLPKLRKEPPITHLYLRACKRVTDRGISLLFNSGGTIGQTLSTLDIGYLPGISDQGICMIADAATQLTELCIRCCYHVTDSSLQALGTRSTRDGSKQLRTLDLFNCIGLNADALKLLRVPLFRGIRWIGIGQTRLSRRNAVTAAIRNERPWLTLCFDGCEMGCHNGWHFHRSEDY</sequence>
<dbReference type="Gene3D" id="3.80.10.10">
    <property type="entry name" value="Ribonuclease Inhibitor"/>
    <property type="match status" value="4"/>
</dbReference>
<reference evidence="2" key="2">
    <citation type="journal article" date="2023" name="Plants (Basel)">
        <title>Annotation of the Turnera subulata (Passifloraceae) Draft Genome Reveals the S-Locus Evolved after the Divergence of Turneroideae from Passifloroideae in a Stepwise Manner.</title>
        <authorList>
            <person name="Henning P.M."/>
            <person name="Roalson E.H."/>
            <person name="Mir W."/>
            <person name="McCubbin A.G."/>
            <person name="Shore J.S."/>
        </authorList>
    </citation>
    <scope>NUCLEOTIDE SEQUENCE</scope>
    <source>
        <strain evidence="2">F60SS</strain>
    </source>
</reference>
<dbReference type="InterPro" id="IPR032675">
    <property type="entry name" value="LRR_dom_sf"/>
</dbReference>
<dbReference type="Pfam" id="PF25372">
    <property type="entry name" value="DUF7885"/>
    <property type="match status" value="2"/>
</dbReference>
<keyword evidence="3" id="KW-1185">Reference proteome</keyword>
<accession>A0A9Q0J5L0</accession>
<dbReference type="SMART" id="SM00367">
    <property type="entry name" value="LRR_CC"/>
    <property type="match status" value="7"/>
</dbReference>
<dbReference type="GO" id="GO:0019005">
    <property type="term" value="C:SCF ubiquitin ligase complex"/>
    <property type="evidence" value="ECO:0007669"/>
    <property type="project" value="TreeGrafter"/>
</dbReference>
<dbReference type="InterPro" id="IPR006553">
    <property type="entry name" value="Leu-rich_rpt_Cys-con_subtyp"/>
</dbReference>
<dbReference type="PANTHER" id="PTHR13318">
    <property type="entry name" value="PARTNER OF PAIRED, ISOFORM B-RELATED"/>
    <property type="match status" value="1"/>
</dbReference>
<proteinExistence type="predicted"/>
<reference evidence="2" key="1">
    <citation type="submission" date="2022-02" db="EMBL/GenBank/DDBJ databases">
        <authorList>
            <person name="Henning P.M."/>
            <person name="McCubbin A.G."/>
            <person name="Shore J.S."/>
        </authorList>
    </citation>
    <scope>NUCLEOTIDE SEQUENCE</scope>
    <source>
        <strain evidence="2">F60SS</strain>
        <tissue evidence="2">Leaves</tissue>
    </source>
</reference>
<dbReference type="OrthoDB" id="2585512at2759"/>
<dbReference type="EMBL" id="JAKUCV010005927">
    <property type="protein sequence ID" value="KAJ4829303.1"/>
    <property type="molecule type" value="Genomic_DNA"/>
</dbReference>
<dbReference type="SUPFAM" id="SSF52047">
    <property type="entry name" value="RNI-like"/>
    <property type="match status" value="2"/>
</dbReference>
<feature type="domain" description="F-box/LRR-repeat protein 15-like leucin rich repeat" evidence="1">
    <location>
        <begin position="47"/>
        <end position="411"/>
    </location>
</feature>
<dbReference type="Proteomes" id="UP001141552">
    <property type="component" value="Unassembled WGS sequence"/>
</dbReference>
<evidence type="ECO:0000313" key="2">
    <source>
        <dbReference type="EMBL" id="KAJ4829303.1"/>
    </source>
</evidence>
<gene>
    <name evidence="2" type="ORF">Tsubulata_001005</name>
</gene>
<feature type="domain" description="F-box/LRR-repeat protein 15-like leucin rich repeat" evidence="1">
    <location>
        <begin position="415"/>
        <end position="571"/>
    </location>
</feature>
<evidence type="ECO:0000259" key="1">
    <source>
        <dbReference type="Pfam" id="PF25372"/>
    </source>
</evidence>
<dbReference type="InterPro" id="IPR057207">
    <property type="entry name" value="FBXL15_LRR"/>
</dbReference>